<evidence type="ECO:0000313" key="2">
    <source>
        <dbReference type="EMBL" id="QBK88960.1"/>
    </source>
</evidence>
<proteinExistence type="predicted"/>
<protein>
    <submittedName>
        <fullName evidence="2">Uncharacterized protein</fullName>
    </submittedName>
</protein>
<keyword evidence="1" id="KW-0472">Membrane</keyword>
<evidence type="ECO:0000256" key="1">
    <source>
        <dbReference type="SAM" id="Phobius"/>
    </source>
</evidence>
<keyword evidence="1" id="KW-0812">Transmembrane</keyword>
<keyword evidence="1" id="KW-1133">Transmembrane helix</keyword>
<feature type="transmembrane region" description="Helical" evidence="1">
    <location>
        <begin position="12"/>
        <end position="31"/>
    </location>
</feature>
<name>A0A481Z150_9VIRU</name>
<accession>A0A481Z150</accession>
<organism evidence="2">
    <name type="scientific">Mimivirus LCMiAC02</name>
    <dbReference type="NCBI Taxonomy" id="2506609"/>
    <lineage>
        <taxon>Viruses</taxon>
        <taxon>Varidnaviria</taxon>
        <taxon>Bamfordvirae</taxon>
        <taxon>Nucleocytoviricota</taxon>
        <taxon>Megaviricetes</taxon>
        <taxon>Imitervirales</taxon>
        <taxon>Mimiviridae</taxon>
        <taxon>Klosneuvirinae</taxon>
    </lineage>
</organism>
<reference evidence="2" key="1">
    <citation type="journal article" date="2019" name="MBio">
        <title>Virus Genomes from Deep Sea Sediments Expand the Ocean Megavirome and Support Independent Origins of Viral Gigantism.</title>
        <authorList>
            <person name="Backstrom D."/>
            <person name="Yutin N."/>
            <person name="Jorgensen S.L."/>
            <person name="Dharamshi J."/>
            <person name="Homa F."/>
            <person name="Zaremba-Niedwiedzka K."/>
            <person name="Spang A."/>
            <person name="Wolf Y.I."/>
            <person name="Koonin E.V."/>
            <person name="Ettema T.J."/>
        </authorList>
    </citation>
    <scope>NUCLEOTIDE SEQUENCE</scope>
</reference>
<gene>
    <name evidence="2" type="ORF">LCMiAC02_00530</name>
</gene>
<dbReference type="EMBL" id="MK500406">
    <property type="protein sequence ID" value="QBK88960.1"/>
    <property type="molecule type" value="Genomic_DNA"/>
</dbReference>
<sequence>MDIELSKNQIFACVVVVIIFVVFIWVAFPFVKRLFSKTEKYGSIPGAASRPRSFKPSTLRLKQTARPPFVKPAVGMIIDGPGHEKSMGEVYWPEHGSIPSNYYFLDDGADGEMSIQHNLCSKSCCADQWPTPFKQKYDPYVCTNKGKFRKSRYFCNNTFQDSGCLCLSDKQAKFIYNRGGNGREWF</sequence>